<proteinExistence type="predicted"/>
<feature type="non-terminal residue" evidence="2">
    <location>
        <position position="164"/>
    </location>
</feature>
<sequence>VRIESSMWSNGEALLSERAKCRKTWLDGCSRQGMKMASGWETRQGVAEDLVSKTGRWRQIMARTRLRTCAHVVATDRRMALAGHACTQWDDSRARRACARAWALACARRQQTRRENRSRQGRAWCALNGADSSLSLGKRPGARLPINRGSQIVAKQSRKRADVQ</sequence>
<accession>A0ABS8Y6P8</accession>
<protein>
    <submittedName>
        <fullName evidence="2">Uncharacterized protein</fullName>
    </submittedName>
</protein>
<evidence type="ECO:0000256" key="1">
    <source>
        <dbReference type="SAM" id="MobiDB-lite"/>
    </source>
</evidence>
<dbReference type="Proteomes" id="UP000823775">
    <property type="component" value="Unassembled WGS sequence"/>
</dbReference>
<organism evidence="2 3">
    <name type="scientific">Datura stramonium</name>
    <name type="common">Jimsonweed</name>
    <name type="synonym">Common thornapple</name>
    <dbReference type="NCBI Taxonomy" id="4076"/>
    <lineage>
        <taxon>Eukaryota</taxon>
        <taxon>Viridiplantae</taxon>
        <taxon>Streptophyta</taxon>
        <taxon>Embryophyta</taxon>
        <taxon>Tracheophyta</taxon>
        <taxon>Spermatophyta</taxon>
        <taxon>Magnoliopsida</taxon>
        <taxon>eudicotyledons</taxon>
        <taxon>Gunneridae</taxon>
        <taxon>Pentapetalae</taxon>
        <taxon>asterids</taxon>
        <taxon>lamiids</taxon>
        <taxon>Solanales</taxon>
        <taxon>Solanaceae</taxon>
        <taxon>Solanoideae</taxon>
        <taxon>Datureae</taxon>
        <taxon>Datura</taxon>
    </lineage>
</organism>
<gene>
    <name evidence="2" type="ORF">HAX54_048909</name>
</gene>
<comment type="caution">
    <text evidence="2">The sequence shown here is derived from an EMBL/GenBank/DDBJ whole genome shotgun (WGS) entry which is preliminary data.</text>
</comment>
<feature type="region of interest" description="Disordered" evidence="1">
    <location>
        <begin position="136"/>
        <end position="164"/>
    </location>
</feature>
<reference evidence="2 3" key="1">
    <citation type="journal article" date="2021" name="BMC Genomics">
        <title>Datura genome reveals duplications of psychoactive alkaloid biosynthetic genes and high mutation rate following tissue culture.</title>
        <authorList>
            <person name="Rajewski A."/>
            <person name="Carter-House D."/>
            <person name="Stajich J."/>
            <person name="Litt A."/>
        </authorList>
    </citation>
    <scope>NUCLEOTIDE SEQUENCE [LARGE SCALE GENOMIC DNA]</scope>
    <source>
        <strain evidence="2">AR-01</strain>
    </source>
</reference>
<keyword evidence="3" id="KW-1185">Reference proteome</keyword>
<name>A0ABS8Y6P8_DATST</name>
<evidence type="ECO:0000313" key="3">
    <source>
        <dbReference type="Proteomes" id="UP000823775"/>
    </source>
</evidence>
<evidence type="ECO:0000313" key="2">
    <source>
        <dbReference type="EMBL" id="MCE5167336.1"/>
    </source>
</evidence>
<feature type="non-terminal residue" evidence="2">
    <location>
        <position position="1"/>
    </location>
</feature>
<dbReference type="EMBL" id="JACEIK010081674">
    <property type="protein sequence ID" value="MCE5167336.1"/>
    <property type="molecule type" value="Genomic_DNA"/>
</dbReference>